<accession>I7LD97</accession>
<organism evidence="1 2">
    <name type="scientific">Lactobacillus pasteurii DSM 23907 = CRBIP 24.76</name>
    <dbReference type="NCBI Taxonomy" id="1423790"/>
    <lineage>
        <taxon>Bacteria</taxon>
        <taxon>Bacillati</taxon>
        <taxon>Bacillota</taxon>
        <taxon>Bacilli</taxon>
        <taxon>Lactobacillales</taxon>
        <taxon>Lactobacillaceae</taxon>
        <taxon>Lactobacillus</taxon>
    </lineage>
</organism>
<dbReference type="EMBL" id="CAKD01000010">
    <property type="protein sequence ID" value="CCI84703.1"/>
    <property type="molecule type" value="Genomic_DNA"/>
</dbReference>
<gene>
    <name evidence="1" type="ORF">BN53_01065</name>
</gene>
<keyword evidence="2" id="KW-1185">Reference proteome</keyword>
<proteinExistence type="predicted"/>
<evidence type="ECO:0000313" key="2">
    <source>
        <dbReference type="Proteomes" id="UP000009311"/>
    </source>
</evidence>
<name>I7LD97_9LACO</name>
<sequence length="50" mass="5943">MSEELHILNFDGNKHAVIEPDHDHEPFKFHDKLLYVFVPKGIERLLQCNK</sequence>
<reference evidence="1 2" key="1">
    <citation type="submission" date="2012-06" db="EMBL/GenBank/DDBJ databases">
        <title>Draft Genome Sequence of Lactobacillus pasteurii CRBIP 24.76T.</title>
        <authorList>
            <person name="Cousin S."/>
            <person name="Bouchier C."/>
            <person name="Loux V."/>
            <person name="Ma L."/>
            <person name="Creno S."/>
            <person name="Bizet C."/>
            <person name="Clermont D."/>
        </authorList>
    </citation>
    <scope>NUCLEOTIDE SEQUENCE [LARGE SCALE GENOMIC DNA]</scope>
    <source>
        <strain evidence="2">CRBIP 24.76T</strain>
    </source>
</reference>
<dbReference type="Proteomes" id="UP000009311">
    <property type="component" value="Unassembled WGS sequence"/>
</dbReference>
<protein>
    <submittedName>
        <fullName evidence="1">Uncharacterized protein</fullName>
    </submittedName>
</protein>
<dbReference type="STRING" id="1423790.BN53_01065"/>
<dbReference type="AlphaFoldDB" id="I7LD97"/>
<comment type="caution">
    <text evidence="1">The sequence shown here is derived from an EMBL/GenBank/DDBJ whole genome shotgun (WGS) entry which is preliminary data.</text>
</comment>
<evidence type="ECO:0000313" key="1">
    <source>
        <dbReference type="EMBL" id="CCI84703.1"/>
    </source>
</evidence>
<dbReference type="RefSeq" id="WP_009559257.1">
    <property type="nucleotide sequence ID" value="NZ_AYZN01000006.1"/>
</dbReference>